<dbReference type="AlphaFoldDB" id="B1Y726"/>
<keyword evidence="4" id="KW-1185">Reference proteome</keyword>
<dbReference type="STRING" id="395495.Lcho_1385"/>
<reference evidence="3 4" key="1">
    <citation type="submission" date="2008-03" db="EMBL/GenBank/DDBJ databases">
        <title>Complete sequence of Leptothrix cholodnii SP-6.</title>
        <authorList>
            <consortium name="US DOE Joint Genome Institute"/>
            <person name="Copeland A."/>
            <person name="Lucas S."/>
            <person name="Lapidus A."/>
            <person name="Glavina del Rio T."/>
            <person name="Dalin E."/>
            <person name="Tice H."/>
            <person name="Bruce D."/>
            <person name="Goodwin L."/>
            <person name="Pitluck S."/>
            <person name="Chertkov O."/>
            <person name="Brettin T."/>
            <person name="Detter J.C."/>
            <person name="Han C."/>
            <person name="Kuske C.R."/>
            <person name="Schmutz J."/>
            <person name="Larimer F."/>
            <person name="Land M."/>
            <person name="Hauser L."/>
            <person name="Kyrpides N."/>
            <person name="Lykidis A."/>
            <person name="Emerson D."/>
            <person name="Richardson P."/>
        </authorList>
    </citation>
    <scope>NUCLEOTIDE SEQUENCE [LARGE SCALE GENOMIC DNA]</scope>
    <source>
        <strain evidence="4">ATCC 51168 / LMG 8142 / SP-6</strain>
    </source>
</reference>
<dbReference type="Pfam" id="PF02350">
    <property type="entry name" value="Epimerase_2"/>
    <property type="match status" value="1"/>
</dbReference>
<dbReference type="InterPro" id="IPR003331">
    <property type="entry name" value="UDP_GlcNAc_Epimerase_2_dom"/>
</dbReference>
<evidence type="ECO:0000256" key="1">
    <source>
        <dbReference type="RuleBase" id="RU003513"/>
    </source>
</evidence>
<evidence type="ECO:0000259" key="2">
    <source>
        <dbReference type="Pfam" id="PF02350"/>
    </source>
</evidence>
<dbReference type="CDD" id="cd03786">
    <property type="entry name" value="GTB_UDP-GlcNAc_2-Epimerase"/>
    <property type="match status" value="1"/>
</dbReference>
<dbReference type="EMBL" id="CP001013">
    <property type="protein sequence ID" value="ACB33653.1"/>
    <property type="molecule type" value="Genomic_DNA"/>
</dbReference>
<sequence length="376" mass="41079" precursor="true">MNHAMKLLIVAGARPNFMKVAPIIHEVRKRALDGTPGLQYRLVHTGQHYDKAMSSIFFEDLGIPAPDINLGVGSGSHAVQTANVMAAFEPVCEQDRPDWVVVVGDVNSTLACTLVCAKLGIKVAHVEAGLRSFDRSMPEEINRIVTDALADLLLTPSIDGDANLQREGVPAAKIRFVGNVMIDALVANLAQAHASPLPARLQLEPRGFVYVTLHRPSNVDDAPSLRQIMVALNVIAQRVPVVFPVHPRTRAMLARFEIAPADAAAIRLIEPIGYHDSLWMTENARFVLTDSGGIQEESTYLGTPCLTLRPNTERPVTIEVGTNRLTRLDRLQQDVAELLEARHSRGRIPTFWDGHTAERIVDALLQHAEAPAASLS</sequence>
<dbReference type="GO" id="GO:0008761">
    <property type="term" value="F:UDP-N-acetylglucosamine 2-epimerase activity"/>
    <property type="evidence" value="ECO:0007669"/>
    <property type="project" value="UniProtKB-EC"/>
</dbReference>
<proteinExistence type="inferred from homology"/>
<dbReference type="InterPro" id="IPR029767">
    <property type="entry name" value="WecB-like"/>
</dbReference>
<dbReference type="PANTHER" id="PTHR43174">
    <property type="entry name" value="UDP-N-ACETYLGLUCOSAMINE 2-EPIMERASE"/>
    <property type="match status" value="1"/>
</dbReference>
<dbReference type="KEGG" id="lch:Lcho_1385"/>
<dbReference type="EC" id="5.1.3.14" evidence="3"/>
<dbReference type="Proteomes" id="UP000001693">
    <property type="component" value="Chromosome"/>
</dbReference>
<dbReference type="Gene3D" id="3.40.50.2000">
    <property type="entry name" value="Glycogen Phosphorylase B"/>
    <property type="match status" value="2"/>
</dbReference>
<evidence type="ECO:0000313" key="3">
    <source>
        <dbReference type="EMBL" id="ACB33653.1"/>
    </source>
</evidence>
<gene>
    <name evidence="3" type="ordered locus">Lcho_1385</name>
</gene>
<protein>
    <submittedName>
        <fullName evidence="3">UDP-N-acetylglucosamine 2-epimerase</fullName>
        <ecNumber evidence="3">5.1.3.14</ecNumber>
    </submittedName>
</protein>
<dbReference type="eggNOG" id="COG0381">
    <property type="taxonomic scope" value="Bacteria"/>
</dbReference>
<organism evidence="3 4">
    <name type="scientific">Leptothrix cholodnii (strain ATCC 51168 / LMG 8142 / SP-6)</name>
    <name type="common">Leptothrix discophora (strain SP-6)</name>
    <dbReference type="NCBI Taxonomy" id="395495"/>
    <lineage>
        <taxon>Bacteria</taxon>
        <taxon>Pseudomonadati</taxon>
        <taxon>Pseudomonadota</taxon>
        <taxon>Betaproteobacteria</taxon>
        <taxon>Burkholderiales</taxon>
        <taxon>Sphaerotilaceae</taxon>
        <taxon>Leptothrix</taxon>
    </lineage>
</organism>
<dbReference type="HOGENOM" id="CLU_041674_0_1_4"/>
<keyword evidence="1 3" id="KW-0413">Isomerase</keyword>
<dbReference type="NCBIfam" id="TIGR00236">
    <property type="entry name" value="wecB"/>
    <property type="match status" value="1"/>
</dbReference>
<accession>B1Y726</accession>
<feature type="domain" description="UDP-N-acetylglucosamine 2-epimerase" evidence="2">
    <location>
        <begin position="31"/>
        <end position="364"/>
    </location>
</feature>
<dbReference type="SUPFAM" id="SSF53756">
    <property type="entry name" value="UDP-Glycosyltransferase/glycogen phosphorylase"/>
    <property type="match status" value="1"/>
</dbReference>
<evidence type="ECO:0000313" key="4">
    <source>
        <dbReference type="Proteomes" id="UP000001693"/>
    </source>
</evidence>
<dbReference type="PANTHER" id="PTHR43174:SF1">
    <property type="entry name" value="UDP-N-ACETYLGLUCOSAMINE 2-EPIMERASE"/>
    <property type="match status" value="1"/>
</dbReference>
<comment type="similarity">
    <text evidence="1">Belongs to the UDP-N-acetylglucosamine 2-epimerase family.</text>
</comment>
<name>B1Y726_LEPCP</name>